<dbReference type="Pfam" id="PF04686">
    <property type="entry name" value="SsgA"/>
    <property type="match status" value="1"/>
</dbReference>
<dbReference type="InterPro" id="IPR038658">
    <property type="entry name" value="SsgB_sf"/>
</dbReference>
<gene>
    <name evidence="7" type="ORF">D3C57_132145</name>
</gene>
<evidence type="ECO:0000256" key="2">
    <source>
        <dbReference type="ARBA" id="ARBA00009323"/>
    </source>
</evidence>
<comment type="subcellular location">
    <subcellularLocation>
        <location evidence="1">Cell septum</location>
    </subcellularLocation>
</comment>
<protein>
    <submittedName>
        <fullName evidence="7">Regulator</fullName>
    </submittedName>
</protein>
<dbReference type="GO" id="GO:0000917">
    <property type="term" value="P:division septum assembly"/>
    <property type="evidence" value="ECO:0007669"/>
    <property type="project" value="UniProtKB-KW"/>
</dbReference>
<evidence type="ECO:0000313" key="8">
    <source>
        <dbReference type="Proteomes" id="UP000281594"/>
    </source>
</evidence>
<sequence length="147" mass="15834">MPRTNRKGADVTTDIDQAVQAQLIASTPEARAIPACLRYERDDPFAVRVSFPPSASLDGSAVEWTFGRELLAAGLRGPAGSGDVQMWPSGPQWTVLEFHAPEGMAMVQFDTADLRRFLGRSYAVVPEGSEAGELDLDEGLASLLRDA</sequence>
<organism evidence="7 8">
    <name type="scientific">Streptomyces rapamycinicus (strain ATCC 29253 / DSM 41530 / NRRL 5491 / AYB-994)</name>
    <name type="common">Streptomyces hygroscopicus (strain ATCC 29253)</name>
    <dbReference type="NCBI Taxonomy" id="1343740"/>
    <lineage>
        <taxon>Bacteria</taxon>
        <taxon>Bacillati</taxon>
        <taxon>Actinomycetota</taxon>
        <taxon>Actinomycetes</taxon>
        <taxon>Kitasatosporales</taxon>
        <taxon>Streptomycetaceae</taxon>
        <taxon>Streptomyces</taxon>
        <taxon>Streptomyces violaceusniger group</taxon>
    </lineage>
</organism>
<evidence type="ECO:0000256" key="1">
    <source>
        <dbReference type="ARBA" id="ARBA00004431"/>
    </source>
</evidence>
<dbReference type="GO" id="GO:0030435">
    <property type="term" value="P:sporulation resulting in formation of a cellular spore"/>
    <property type="evidence" value="ECO:0007669"/>
    <property type="project" value="UniProtKB-KW"/>
</dbReference>
<dbReference type="STRING" id="1343740.M271_11465"/>
<keyword evidence="6" id="KW-0131">Cell cycle</keyword>
<dbReference type="Proteomes" id="UP000281594">
    <property type="component" value="Unassembled WGS sequence"/>
</dbReference>
<dbReference type="EMBL" id="QYCY01000002">
    <property type="protein sequence ID" value="RLV73973.1"/>
    <property type="molecule type" value="Genomic_DNA"/>
</dbReference>
<dbReference type="InterPro" id="IPR006776">
    <property type="entry name" value="SsgB"/>
</dbReference>
<keyword evidence="3" id="KW-0132">Cell division</keyword>
<comment type="caution">
    <text evidence="7">The sequence shown here is derived from an EMBL/GenBank/DDBJ whole genome shotgun (WGS) entry which is preliminary data.</text>
</comment>
<comment type="similarity">
    <text evidence="2">Belongs to the SsgA family.</text>
</comment>
<dbReference type="Gene3D" id="2.30.31.20">
    <property type="entry name" value="Sporulation-specific cell division protein SsgB"/>
    <property type="match status" value="1"/>
</dbReference>
<proteinExistence type="inferred from homology"/>
<accession>A0A3L8R4A4</accession>
<evidence type="ECO:0000256" key="4">
    <source>
        <dbReference type="ARBA" id="ARBA00022969"/>
    </source>
</evidence>
<dbReference type="GO" id="GO:0030428">
    <property type="term" value="C:cell septum"/>
    <property type="evidence" value="ECO:0007669"/>
    <property type="project" value="UniProtKB-SubCell"/>
</dbReference>
<evidence type="ECO:0000256" key="6">
    <source>
        <dbReference type="ARBA" id="ARBA00023306"/>
    </source>
</evidence>
<evidence type="ECO:0000256" key="3">
    <source>
        <dbReference type="ARBA" id="ARBA00022618"/>
    </source>
</evidence>
<keyword evidence="4" id="KW-0749">Sporulation</keyword>
<evidence type="ECO:0000313" key="7">
    <source>
        <dbReference type="EMBL" id="RLV73973.1"/>
    </source>
</evidence>
<dbReference type="AlphaFoldDB" id="A0A3L8R4A4"/>
<name>A0A3L8R4A4_STRRN</name>
<evidence type="ECO:0000256" key="5">
    <source>
        <dbReference type="ARBA" id="ARBA00023210"/>
    </source>
</evidence>
<reference evidence="7 8" key="1">
    <citation type="journal article" date="2018" name="J. Biol. Chem.">
        <title>Discovery of the actinoplanic acid pathway in Streptomyces rapamycinicus reveals a genetically conserved synergism with rapamycin.</title>
        <authorList>
            <person name="Mrak P."/>
            <person name="Krastel P."/>
            <person name="Pivk Lukancic P."/>
            <person name="Tao J."/>
            <person name="Pistorius D."/>
            <person name="Moore C.M."/>
        </authorList>
    </citation>
    <scope>NUCLEOTIDE SEQUENCE [LARGE SCALE GENOMIC DNA]</scope>
    <source>
        <strain evidence="7 8">NRRL 5491</strain>
    </source>
</reference>
<keyword evidence="5" id="KW-0717">Septation</keyword>